<dbReference type="PROSITE" id="PS50297">
    <property type="entry name" value="ANK_REP_REGION"/>
    <property type="match status" value="1"/>
</dbReference>
<keyword evidence="1" id="KW-0677">Repeat</keyword>
<dbReference type="PANTHER" id="PTHR24198">
    <property type="entry name" value="ANKYRIN REPEAT AND PROTEIN KINASE DOMAIN-CONTAINING PROTEIN"/>
    <property type="match status" value="1"/>
</dbReference>
<feature type="repeat" description="ANK" evidence="3">
    <location>
        <begin position="109"/>
        <end position="141"/>
    </location>
</feature>
<dbReference type="PROSITE" id="PS50088">
    <property type="entry name" value="ANK_REPEAT"/>
    <property type="match status" value="1"/>
</dbReference>
<dbReference type="Proteomes" id="UP001205105">
    <property type="component" value="Unassembled WGS sequence"/>
</dbReference>
<keyword evidence="6" id="KW-1185">Reference proteome</keyword>
<evidence type="ECO:0000313" key="5">
    <source>
        <dbReference type="EMBL" id="KAI7840478.1"/>
    </source>
</evidence>
<keyword evidence="2 3" id="KW-0040">ANK repeat</keyword>
<dbReference type="PRINTS" id="PR01415">
    <property type="entry name" value="ANKYRIN"/>
</dbReference>
<dbReference type="SUPFAM" id="SSF48403">
    <property type="entry name" value="Ankyrin repeat"/>
    <property type="match status" value="1"/>
</dbReference>
<dbReference type="SMART" id="SM00248">
    <property type="entry name" value="ANK"/>
    <property type="match status" value="8"/>
</dbReference>
<proteinExistence type="predicted"/>
<gene>
    <name evidence="5" type="ORF">COHA_005779</name>
</gene>
<dbReference type="AlphaFoldDB" id="A0AAD5DQ56"/>
<dbReference type="InterPro" id="IPR002110">
    <property type="entry name" value="Ankyrin_rpt"/>
</dbReference>
<name>A0AAD5DQ56_9CHLO</name>
<dbReference type="Pfam" id="PF00023">
    <property type="entry name" value="Ank"/>
    <property type="match status" value="2"/>
</dbReference>
<dbReference type="PANTHER" id="PTHR24198:SF165">
    <property type="entry name" value="ANKYRIN REPEAT-CONTAINING PROTEIN-RELATED"/>
    <property type="match status" value="1"/>
</dbReference>
<dbReference type="Gene3D" id="1.25.40.20">
    <property type="entry name" value="Ankyrin repeat-containing domain"/>
    <property type="match status" value="3"/>
</dbReference>
<dbReference type="InterPro" id="IPR036770">
    <property type="entry name" value="Ankyrin_rpt-contain_sf"/>
</dbReference>
<evidence type="ECO:0000256" key="4">
    <source>
        <dbReference type="SAM" id="MobiDB-lite"/>
    </source>
</evidence>
<protein>
    <submittedName>
        <fullName evidence="5">Uncharacterized protein</fullName>
    </submittedName>
</protein>
<feature type="region of interest" description="Disordered" evidence="4">
    <location>
        <begin position="514"/>
        <end position="538"/>
    </location>
</feature>
<evidence type="ECO:0000313" key="6">
    <source>
        <dbReference type="Proteomes" id="UP001205105"/>
    </source>
</evidence>
<evidence type="ECO:0000256" key="3">
    <source>
        <dbReference type="PROSITE-ProRule" id="PRU00023"/>
    </source>
</evidence>
<comment type="caution">
    <text evidence="5">The sequence shown here is derived from an EMBL/GenBank/DDBJ whole genome shotgun (WGS) entry which is preliminary data.</text>
</comment>
<dbReference type="EMBL" id="JADXDR010000079">
    <property type="protein sequence ID" value="KAI7840478.1"/>
    <property type="molecule type" value="Genomic_DNA"/>
</dbReference>
<evidence type="ECO:0000256" key="1">
    <source>
        <dbReference type="ARBA" id="ARBA00022737"/>
    </source>
</evidence>
<evidence type="ECO:0000256" key="2">
    <source>
        <dbReference type="ARBA" id="ARBA00023043"/>
    </source>
</evidence>
<organism evidence="5 6">
    <name type="scientific">Chlorella ohadii</name>
    <dbReference type="NCBI Taxonomy" id="2649997"/>
    <lineage>
        <taxon>Eukaryota</taxon>
        <taxon>Viridiplantae</taxon>
        <taxon>Chlorophyta</taxon>
        <taxon>core chlorophytes</taxon>
        <taxon>Trebouxiophyceae</taxon>
        <taxon>Chlorellales</taxon>
        <taxon>Chlorellaceae</taxon>
        <taxon>Chlorella clade</taxon>
        <taxon>Chlorella</taxon>
    </lineage>
</organism>
<sequence length="567" mass="60609">MGNVLAPAPAPDAPSFPALEEEPDCAELLGAFFSRQRSNWPLRAATRRWGAADAATTLTGGGRGGSGTPTRDATGITALHVAAANGWDELLDRLLETDRLTVDAASHIDGYTPLMIAAACGRRHAVDALLARGADPSKRSRRGASSLHFAAQTPQGQSVLTALLAHPSCTPALVRQTGFRDRSPLMLSVLSHGKPAIVQQLLAAGANPDERVDSMVLHTCVHMARLGALRTLIQAGADVDAVAADGISVVQEVFLQAPNQRCSEALKRQMFTELRQAGADVGARVTGKEMTVLHFVAAQCKEEATVNLLLDSDIDLTCGINEPVQLGDVRNRNTLLHLAANRGWNRLGDALVAPLHLAVIGRHSATVALLLRLGADPLAACPDLYPSYADWKLRKAMQAMQELMQGQGAAGGFQAAMLGMLGIDPAAAAADDATLTAVDLACCVARDIPTMEAFVERGVRPSAEALRLAEHAVPIMRAAVERPLWTPELHRRLPPRFRRAARELLLCLNRPVRGSDGRAPSSKGSRRDSRDSRRSKDSSQGHTLWLACCRVCTSFSLATPCRPLPRR</sequence>
<reference evidence="5" key="1">
    <citation type="submission" date="2020-11" db="EMBL/GenBank/DDBJ databases">
        <title>Chlorella ohadii genome sequencing and assembly.</title>
        <authorList>
            <person name="Murik O."/>
            <person name="Treves H."/>
            <person name="Kedem I."/>
            <person name="Shotland Y."/>
            <person name="Kaplan A."/>
        </authorList>
    </citation>
    <scope>NUCLEOTIDE SEQUENCE</scope>
    <source>
        <strain evidence="5">1</strain>
    </source>
</reference>
<dbReference type="Pfam" id="PF12796">
    <property type="entry name" value="Ank_2"/>
    <property type="match status" value="1"/>
</dbReference>
<feature type="compositionally biased region" description="Basic and acidic residues" evidence="4">
    <location>
        <begin position="525"/>
        <end position="538"/>
    </location>
</feature>
<accession>A0AAD5DQ56</accession>